<feature type="region of interest" description="Disordered" evidence="1">
    <location>
        <begin position="32"/>
        <end position="56"/>
    </location>
</feature>
<name>A0ABQ7GDJ0_DUNSA</name>
<proteinExistence type="predicted"/>
<organism evidence="2 3">
    <name type="scientific">Dunaliella salina</name>
    <name type="common">Green alga</name>
    <name type="synonym">Protococcus salinus</name>
    <dbReference type="NCBI Taxonomy" id="3046"/>
    <lineage>
        <taxon>Eukaryota</taxon>
        <taxon>Viridiplantae</taxon>
        <taxon>Chlorophyta</taxon>
        <taxon>core chlorophytes</taxon>
        <taxon>Chlorophyceae</taxon>
        <taxon>CS clade</taxon>
        <taxon>Chlamydomonadales</taxon>
        <taxon>Dunaliellaceae</taxon>
        <taxon>Dunaliella</taxon>
    </lineage>
</organism>
<gene>
    <name evidence="2" type="ORF">DUNSADRAFT_11409</name>
</gene>
<accession>A0ABQ7GDJ0</accession>
<evidence type="ECO:0000313" key="3">
    <source>
        <dbReference type="Proteomes" id="UP000815325"/>
    </source>
</evidence>
<dbReference type="EMBL" id="MU069858">
    <property type="protein sequence ID" value="KAF5832664.1"/>
    <property type="molecule type" value="Genomic_DNA"/>
</dbReference>
<dbReference type="Proteomes" id="UP000815325">
    <property type="component" value="Unassembled WGS sequence"/>
</dbReference>
<evidence type="ECO:0008006" key="4">
    <source>
        <dbReference type="Google" id="ProtNLM"/>
    </source>
</evidence>
<comment type="caution">
    <text evidence="2">The sequence shown here is derived from an EMBL/GenBank/DDBJ whole genome shotgun (WGS) entry which is preliminary data.</text>
</comment>
<keyword evidence="3" id="KW-1185">Reference proteome</keyword>
<evidence type="ECO:0000313" key="2">
    <source>
        <dbReference type="EMBL" id="KAF5832664.1"/>
    </source>
</evidence>
<sequence>MKQSCMPSFSNTHPVLLHAFVFKLRDGSKSPEEAWSTIQNPQPANRGGGRCRRPERQGRCRPLLCAGRPHFSPRPRHLFTRPNQGDSWAGSPSPGCFQEFFVVPRPSKFLQGQTIFLPHPHTCT</sequence>
<protein>
    <recommendedName>
        <fullName evidence="4">Encoded protein</fullName>
    </recommendedName>
</protein>
<evidence type="ECO:0000256" key="1">
    <source>
        <dbReference type="SAM" id="MobiDB-lite"/>
    </source>
</evidence>
<reference evidence="2" key="1">
    <citation type="submission" date="2017-08" db="EMBL/GenBank/DDBJ databases">
        <authorList>
            <person name="Polle J.E."/>
            <person name="Barry K."/>
            <person name="Cushman J."/>
            <person name="Schmutz J."/>
            <person name="Tran D."/>
            <person name="Hathwaick L.T."/>
            <person name="Yim W.C."/>
            <person name="Jenkins J."/>
            <person name="Mckie-Krisberg Z.M."/>
            <person name="Prochnik S."/>
            <person name="Lindquist E."/>
            <person name="Dockter R.B."/>
            <person name="Adam C."/>
            <person name="Molina H."/>
            <person name="Bunkerborg J."/>
            <person name="Jin E."/>
            <person name="Buchheim M."/>
            <person name="Magnuson J."/>
        </authorList>
    </citation>
    <scope>NUCLEOTIDE SEQUENCE</scope>
    <source>
        <strain evidence="2">CCAP 19/18</strain>
    </source>
</reference>